<evidence type="ECO:0000256" key="1">
    <source>
        <dbReference type="SAM" id="MobiDB-lite"/>
    </source>
</evidence>
<feature type="region of interest" description="Disordered" evidence="1">
    <location>
        <begin position="1"/>
        <end position="64"/>
    </location>
</feature>
<gene>
    <name evidence="2" type="ORF">MICPUN_64526</name>
</gene>
<protein>
    <submittedName>
        <fullName evidence="2">Uncharacterized protein</fullName>
    </submittedName>
</protein>
<reference evidence="2 3" key="1">
    <citation type="journal article" date="2009" name="Science">
        <title>Green evolution and dynamic adaptations revealed by genomes of the marine picoeukaryotes Micromonas.</title>
        <authorList>
            <person name="Worden A.Z."/>
            <person name="Lee J.H."/>
            <person name="Mock T."/>
            <person name="Rouze P."/>
            <person name="Simmons M.P."/>
            <person name="Aerts A.L."/>
            <person name="Allen A.E."/>
            <person name="Cuvelier M.L."/>
            <person name="Derelle E."/>
            <person name="Everett M.V."/>
            <person name="Foulon E."/>
            <person name="Grimwood J."/>
            <person name="Gundlach H."/>
            <person name="Henrissat B."/>
            <person name="Napoli C."/>
            <person name="McDonald S.M."/>
            <person name="Parker M.S."/>
            <person name="Rombauts S."/>
            <person name="Salamov A."/>
            <person name="Von Dassow P."/>
            <person name="Badger J.H."/>
            <person name="Coutinho P.M."/>
            <person name="Demir E."/>
            <person name="Dubchak I."/>
            <person name="Gentemann C."/>
            <person name="Eikrem W."/>
            <person name="Gready J.E."/>
            <person name="John U."/>
            <person name="Lanier W."/>
            <person name="Lindquist E.A."/>
            <person name="Lucas S."/>
            <person name="Mayer K.F."/>
            <person name="Moreau H."/>
            <person name="Not F."/>
            <person name="Otillar R."/>
            <person name="Panaud O."/>
            <person name="Pangilinan J."/>
            <person name="Paulsen I."/>
            <person name="Piegu B."/>
            <person name="Poliakov A."/>
            <person name="Robbens S."/>
            <person name="Schmutz J."/>
            <person name="Toulza E."/>
            <person name="Wyss T."/>
            <person name="Zelensky A."/>
            <person name="Zhou K."/>
            <person name="Armbrust E.V."/>
            <person name="Bhattacharya D."/>
            <person name="Goodenough U.W."/>
            <person name="Van de Peer Y."/>
            <person name="Grigoriev I.V."/>
        </authorList>
    </citation>
    <scope>NUCLEOTIDE SEQUENCE [LARGE SCALE GENOMIC DNA]</scope>
    <source>
        <strain evidence="3">RCC299 / NOUM17</strain>
    </source>
</reference>
<dbReference type="Proteomes" id="UP000002009">
    <property type="component" value="Chromosome 15"/>
</dbReference>
<keyword evidence="3" id="KW-1185">Reference proteome</keyword>
<dbReference type="EMBL" id="CP001333">
    <property type="protein sequence ID" value="ACO67837.1"/>
    <property type="molecule type" value="Genomic_DNA"/>
</dbReference>
<dbReference type="KEGG" id="mis:MICPUN_64526"/>
<proteinExistence type="predicted"/>
<evidence type="ECO:0000313" key="3">
    <source>
        <dbReference type="Proteomes" id="UP000002009"/>
    </source>
</evidence>
<organism evidence="2 3">
    <name type="scientific">Micromonas commoda (strain RCC299 / NOUM17 / CCMP2709)</name>
    <name type="common">Picoplanktonic green alga</name>
    <dbReference type="NCBI Taxonomy" id="296587"/>
    <lineage>
        <taxon>Eukaryota</taxon>
        <taxon>Viridiplantae</taxon>
        <taxon>Chlorophyta</taxon>
        <taxon>Mamiellophyceae</taxon>
        <taxon>Mamiellales</taxon>
        <taxon>Mamiellaceae</taxon>
        <taxon>Micromonas</taxon>
    </lineage>
</organism>
<sequence length="79" mass="8451">MPPKRAARGGAYAHGEEPDAGAAEPTSIPIPKRRRTQEKSAPRSSARAANKGEPGADEDDVNSLFWLVEVRTDHSGDRG</sequence>
<dbReference type="AlphaFoldDB" id="C1EIC4"/>
<evidence type="ECO:0000313" key="2">
    <source>
        <dbReference type="EMBL" id="ACO67837.1"/>
    </source>
</evidence>
<accession>C1EIC4</accession>
<name>C1EIC4_MICCC</name>
<dbReference type="RefSeq" id="XP_002506579.1">
    <property type="nucleotide sequence ID" value="XM_002506533.1"/>
</dbReference>
<dbReference type="InParanoid" id="C1EIC4"/>
<dbReference type="GeneID" id="8249510"/>